<gene>
    <name evidence="9" type="ORF">CVA01_07220</name>
</gene>
<dbReference type="SUPFAM" id="SSF53850">
    <property type="entry name" value="Periplasmic binding protein-like II"/>
    <property type="match status" value="1"/>
</dbReference>
<evidence type="ECO:0008006" key="11">
    <source>
        <dbReference type="Google" id="ProtNLM"/>
    </source>
</evidence>
<evidence type="ECO:0000256" key="5">
    <source>
        <dbReference type="ARBA" id="ARBA00033748"/>
    </source>
</evidence>
<evidence type="ECO:0000259" key="7">
    <source>
        <dbReference type="Pfam" id="PF00296"/>
    </source>
</evidence>
<dbReference type="InterPro" id="IPR016215">
    <property type="entry name" value="NTA_MOA"/>
</dbReference>
<feature type="domain" description="Solute-binding protein family 5" evidence="8">
    <location>
        <begin position="81"/>
        <end position="144"/>
    </location>
</feature>
<keyword evidence="2" id="KW-0288">FMN</keyword>
<name>A0A4Y4BY40_9CORY</name>
<dbReference type="PANTHER" id="PTHR30011">
    <property type="entry name" value="ALKANESULFONATE MONOOXYGENASE-RELATED"/>
    <property type="match status" value="1"/>
</dbReference>
<keyword evidence="1" id="KW-0285">Flavoprotein</keyword>
<evidence type="ECO:0000313" key="9">
    <source>
        <dbReference type="EMBL" id="GEC85408.1"/>
    </source>
</evidence>
<evidence type="ECO:0000256" key="3">
    <source>
        <dbReference type="ARBA" id="ARBA00023002"/>
    </source>
</evidence>
<evidence type="ECO:0000313" key="10">
    <source>
        <dbReference type="Proteomes" id="UP000319986"/>
    </source>
</evidence>
<comment type="caution">
    <text evidence="9">The sequence shown here is derived from an EMBL/GenBank/DDBJ whole genome shotgun (WGS) entry which is preliminary data.</text>
</comment>
<keyword evidence="6" id="KW-0732">Signal</keyword>
<dbReference type="GO" id="GO:0004497">
    <property type="term" value="F:monooxygenase activity"/>
    <property type="evidence" value="ECO:0007669"/>
    <property type="project" value="UniProtKB-KW"/>
</dbReference>
<dbReference type="EMBL" id="BJNT01000005">
    <property type="protein sequence ID" value="GEC85408.1"/>
    <property type="molecule type" value="Genomic_DNA"/>
</dbReference>
<feature type="signal peptide" evidence="6">
    <location>
        <begin position="1"/>
        <end position="22"/>
    </location>
</feature>
<evidence type="ECO:0000259" key="8">
    <source>
        <dbReference type="Pfam" id="PF00496"/>
    </source>
</evidence>
<reference evidence="9 10" key="1">
    <citation type="submission" date="2019-06" db="EMBL/GenBank/DDBJ databases">
        <title>Whole genome shotgun sequence of Corynebacterium variabile NBRC 15286.</title>
        <authorList>
            <person name="Hosoyama A."/>
            <person name="Uohara A."/>
            <person name="Ohji S."/>
            <person name="Ichikawa N."/>
        </authorList>
    </citation>
    <scope>NUCLEOTIDE SEQUENCE [LARGE SCALE GENOMIC DNA]</scope>
    <source>
        <strain evidence="9 10">NBRC 15286</strain>
    </source>
</reference>
<evidence type="ECO:0000256" key="6">
    <source>
        <dbReference type="SAM" id="SignalP"/>
    </source>
</evidence>
<sequence length="572" mass="61969">MTAAASLTAVLCLGVLTSCGTAAGQGDDDYTGPPVNGGTLRVAFDADITCADGQQAGNNTALNVSRQIADSLTDQDPETGEIVPWLAESWDVSDDSTTFTFHLRYGVTFTDGTPFTAQSVKDNLEGIVDLGAKSSLGSTYLAAHFPGVNNTTVWADPDSGSHIEFAGFEHFARTAERGLFDFLFLAEGLRLREHKGQVFDQDVVGRPETATVLSALAAVTTHIGVTGTFNSTFNEPYDLARTLATLDRVSGGRAAWNVVTSHNAFTGANFRRSGYLDGADRYRRAADFVSLARTLWESHRGSDGSFDWHSDFFDVHGTFPVPETPQISPVIFQAGDSDEGRDFAARHAEVIFSAHTEAEDRKAFRTDIDQRLAAVGRRPDSLKIYPGISDILGDTEAEAQERYREVRHAQVHGPGAIAFLEQVWGRDLSGYDPDGPLPDVGPDLDNADITRGRVRHEKDYGAVARRWRALAEEKNLSIRELVTEVSGRGGTLIGTPAQVAAKFDDLTQQRAADGFIVVPHITPGGLDEIVDRVVPELQDRGVYRTSYAGSTTLRDNLDLPAYNHSTSQEVSA</sequence>
<evidence type="ECO:0000256" key="4">
    <source>
        <dbReference type="ARBA" id="ARBA00023033"/>
    </source>
</evidence>
<evidence type="ECO:0000256" key="1">
    <source>
        <dbReference type="ARBA" id="ARBA00022630"/>
    </source>
</evidence>
<dbReference type="PANTHER" id="PTHR30011:SF16">
    <property type="entry name" value="C2H2 FINGER DOMAIN TRANSCRIPTION FACTOR (EUROFUNG)-RELATED"/>
    <property type="match status" value="1"/>
</dbReference>
<proteinExistence type="inferred from homology"/>
<dbReference type="GO" id="GO:0016705">
    <property type="term" value="F:oxidoreductase activity, acting on paired donors, with incorporation or reduction of molecular oxygen"/>
    <property type="evidence" value="ECO:0007669"/>
    <property type="project" value="InterPro"/>
</dbReference>
<dbReference type="AlphaFoldDB" id="A0A4Y4BY40"/>
<dbReference type="NCBIfam" id="TIGR03860">
    <property type="entry name" value="FMN_nitrolo"/>
    <property type="match status" value="1"/>
</dbReference>
<feature type="chain" id="PRO_5021242524" description="FMN-dependent oxidoreductase, nitrilotriacetate monooxygenase family" evidence="6">
    <location>
        <begin position="23"/>
        <end position="572"/>
    </location>
</feature>
<organism evidence="9 10">
    <name type="scientific">Corynebacterium variabile</name>
    <dbReference type="NCBI Taxonomy" id="1727"/>
    <lineage>
        <taxon>Bacteria</taxon>
        <taxon>Bacillati</taxon>
        <taxon>Actinomycetota</taxon>
        <taxon>Actinomycetes</taxon>
        <taxon>Mycobacteriales</taxon>
        <taxon>Corynebacteriaceae</taxon>
        <taxon>Corynebacterium</taxon>
    </lineage>
</organism>
<dbReference type="Pfam" id="PF00496">
    <property type="entry name" value="SBP_bac_5"/>
    <property type="match status" value="1"/>
</dbReference>
<dbReference type="InterPro" id="IPR000914">
    <property type="entry name" value="SBP_5_dom"/>
</dbReference>
<feature type="domain" description="Luciferase-like" evidence="7">
    <location>
        <begin position="155"/>
        <end position="509"/>
    </location>
</feature>
<protein>
    <recommendedName>
        <fullName evidence="11">FMN-dependent oxidoreductase, nitrilotriacetate monooxygenase family</fullName>
    </recommendedName>
</protein>
<dbReference type="Pfam" id="PF00296">
    <property type="entry name" value="Bac_luciferase"/>
    <property type="match status" value="1"/>
</dbReference>
<dbReference type="Gene3D" id="3.20.20.30">
    <property type="entry name" value="Luciferase-like domain"/>
    <property type="match status" value="1"/>
</dbReference>
<dbReference type="Gene3D" id="3.90.76.10">
    <property type="entry name" value="Dipeptide-binding Protein, Domain 1"/>
    <property type="match status" value="1"/>
</dbReference>
<dbReference type="InterPro" id="IPR051260">
    <property type="entry name" value="Diverse_substr_monoxygenases"/>
</dbReference>
<comment type="similarity">
    <text evidence="5">Belongs to the NtaA/SnaA/DszA monooxygenase family.</text>
</comment>
<accession>A0A4Y4BY40</accession>
<dbReference type="InterPro" id="IPR011251">
    <property type="entry name" value="Luciferase-like_dom"/>
</dbReference>
<keyword evidence="3" id="KW-0560">Oxidoreductase</keyword>
<keyword evidence="4" id="KW-0503">Monooxygenase</keyword>
<dbReference type="SUPFAM" id="SSF51679">
    <property type="entry name" value="Bacterial luciferase-like"/>
    <property type="match status" value="1"/>
</dbReference>
<dbReference type="Proteomes" id="UP000319986">
    <property type="component" value="Unassembled WGS sequence"/>
</dbReference>
<evidence type="ECO:0000256" key="2">
    <source>
        <dbReference type="ARBA" id="ARBA00022643"/>
    </source>
</evidence>
<dbReference type="InterPro" id="IPR036661">
    <property type="entry name" value="Luciferase-like_sf"/>
</dbReference>